<dbReference type="GO" id="GO:0009423">
    <property type="term" value="P:chorismate biosynthetic process"/>
    <property type="evidence" value="ECO:0007669"/>
    <property type="project" value="UniProtKB-UniRule"/>
</dbReference>
<comment type="subcellular location">
    <subcellularLocation>
        <location evidence="4 18">Cytoplasm</location>
    </subcellularLocation>
</comment>
<dbReference type="GO" id="GO:0008652">
    <property type="term" value="P:amino acid biosynthetic process"/>
    <property type="evidence" value="ECO:0007669"/>
    <property type="project" value="UniProtKB-KW"/>
</dbReference>
<dbReference type="GO" id="GO:0005737">
    <property type="term" value="C:cytoplasm"/>
    <property type="evidence" value="ECO:0007669"/>
    <property type="project" value="UniProtKB-SubCell"/>
</dbReference>
<feature type="domain" description="3-dehydroquinate synthase C-terminal" evidence="20">
    <location>
        <begin position="190"/>
        <end position="331"/>
    </location>
</feature>
<dbReference type="PANTHER" id="PTHR43622">
    <property type="entry name" value="3-DEHYDROQUINATE SYNTHASE"/>
    <property type="match status" value="1"/>
</dbReference>
<evidence type="ECO:0000256" key="7">
    <source>
        <dbReference type="ARBA" id="ARBA00013031"/>
    </source>
</evidence>
<evidence type="ECO:0000256" key="11">
    <source>
        <dbReference type="ARBA" id="ARBA00022723"/>
    </source>
</evidence>
<dbReference type="PANTHER" id="PTHR43622:SF7">
    <property type="entry name" value="3-DEHYDROQUINATE SYNTHASE, CHLOROPLASTIC"/>
    <property type="match status" value="1"/>
</dbReference>
<dbReference type="EMBL" id="JAKMUT010000002">
    <property type="protein sequence ID" value="MCZ9289114.1"/>
    <property type="molecule type" value="Genomic_DNA"/>
</dbReference>
<protein>
    <recommendedName>
        <fullName evidence="8 18">3-dehydroquinate synthase</fullName>
        <shortName evidence="18">DHQS</shortName>
        <ecNumber evidence="7 18">4.2.3.4</ecNumber>
    </recommendedName>
</protein>
<dbReference type="RefSeq" id="WP_269944148.1">
    <property type="nucleotide sequence ID" value="NZ_JAKMUT010000002.1"/>
</dbReference>
<comment type="pathway">
    <text evidence="5 18">Metabolic intermediate biosynthesis; chorismate biosynthesis; chorismate from D-erythrose 4-phosphate and phosphoenolpyruvate: step 2/7.</text>
</comment>
<dbReference type="HAMAP" id="MF_00110">
    <property type="entry name" value="DHQ_synthase"/>
    <property type="match status" value="1"/>
</dbReference>
<dbReference type="Pfam" id="PF24621">
    <property type="entry name" value="DHQS_C"/>
    <property type="match status" value="1"/>
</dbReference>
<evidence type="ECO:0000259" key="19">
    <source>
        <dbReference type="Pfam" id="PF01761"/>
    </source>
</evidence>
<dbReference type="Gene3D" id="3.40.50.1970">
    <property type="match status" value="1"/>
</dbReference>
<dbReference type="Gene3D" id="1.20.1090.10">
    <property type="entry name" value="Dehydroquinate synthase-like - alpha domain"/>
    <property type="match status" value="1"/>
</dbReference>
<feature type="binding site" evidence="18">
    <location>
        <begin position="114"/>
        <end position="118"/>
    </location>
    <ligand>
        <name>NAD(+)</name>
        <dbReference type="ChEBI" id="CHEBI:57540"/>
    </ligand>
</feature>
<dbReference type="InterPro" id="IPR016037">
    <property type="entry name" value="DHQ_synth_AroB"/>
</dbReference>
<dbReference type="PIRSF" id="PIRSF001455">
    <property type="entry name" value="DHQ_synth"/>
    <property type="match status" value="1"/>
</dbReference>
<comment type="caution">
    <text evidence="18">Lacks conserved residue(s) required for the propagation of feature annotation.</text>
</comment>
<evidence type="ECO:0000256" key="4">
    <source>
        <dbReference type="ARBA" id="ARBA00004496"/>
    </source>
</evidence>
<gene>
    <name evidence="18 21" type="primary">aroB</name>
    <name evidence="21" type="ORF">L8V00_02655</name>
</gene>
<evidence type="ECO:0000256" key="3">
    <source>
        <dbReference type="ARBA" id="ARBA00001947"/>
    </source>
</evidence>
<evidence type="ECO:0000313" key="21">
    <source>
        <dbReference type="EMBL" id="MCZ9289114.1"/>
    </source>
</evidence>
<comment type="cofactor">
    <cofactor evidence="18">
        <name>Co(2+)</name>
        <dbReference type="ChEBI" id="CHEBI:48828"/>
    </cofactor>
    <cofactor evidence="18">
        <name>Zn(2+)</name>
        <dbReference type="ChEBI" id="CHEBI:29105"/>
    </cofactor>
    <text evidence="18">Binds 1 divalent metal cation per subunit. Can use either Co(2+) or Zn(2+).</text>
</comment>
<dbReference type="GO" id="GO:0009073">
    <property type="term" value="P:aromatic amino acid family biosynthetic process"/>
    <property type="evidence" value="ECO:0007669"/>
    <property type="project" value="UniProtKB-KW"/>
</dbReference>
<keyword evidence="14 18" id="KW-0520">NAD</keyword>
<name>A0A9X3REP3_9CORY</name>
<sequence length="368" mass="39096">MTNAQSAGFQQQRIKVASQSPYEVVIDRGIDFATEEILKAAGTTANYLIIHQPALTDRATELSKRLTAAGFAAHTHQIEDAESAKTAQSAAECWDVCAQVGLTRADTIIGLGGGAATDLAGFIAATWMRGIKVVHYPTTLLAMVDAAVGGKTGINTPAGKNLVGAFHEPSAVIVDLEVLETLPEAEMVAGSAEIVKAGFIADTGILDIYEADPQAALDPHGSLPELIARAIQVKADVVAVDLKESSLREILNYGHTYGHAVEHHEDYRWRHGQAVAVGMIFEAELAKAAGLLSEADVRRHRDILNSVGLATSYDGAELDELLAAMGRDKKNKGGKIRFVVLEQIGKPTRLEGPSEELLRAAYAASVEA</sequence>
<dbReference type="EC" id="4.2.3.4" evidence="7 18"/>
<dbReference type="SUPFAM" id="SSF56796">
    <property type="entry name" value="Dehydroquinate synthase-like"/>
    <property type="match status" value="1"/>
</dbReference>
<keyword evidence="12 18" id="KW-0547">Nucleotide-binding</keyword>
<keyword evidence="22" id="KW-1185">Reference proteome</keyword>
<evidence type="ECO:0000256" key="5">
    <source>
        <dbReference type="ARBA" id="ARBA00004661"/>
    </source>
</evidence>
<evidence type="ECO:0000256" key="14">
    <source>
        <dbReference type="ARBA" id="ARBA00023027"/>
    </source>
</evidence>
<comment type="cofactor">
    <cofactor evidence="3">
        <name>Zn(2+)</name>
        <dbReference type="ChEBI" id="CHEBI:29105"/>
    </cofactor>
</comment>
<dbReference type="InterPro" id="IPR030960">
    <property type="entry name" value="DHQS/DOIS_N"/>
</dbReference>
<feature type="binding site" evidence="18">
    <location>
        <position position="160"/>
    </location>
    <ligand>
        <name>NAD(+)</name>
        <dbReference type="ChEBI" id="CHEBI:57540"/>
    </ligand>
</feature>
<keyword evidence="9 18" id="KW-0963">Cytoplasm</keyword>
<keyword evidence="11 18" id="KW-0479">Metal-binding</keyword>
<evidence type="ECO:0000256" key="13">
    <source>
        <dbReference type="ARBA" id="ARBA00022833"/>
    </source>
</evidence>
<organism evidence="21 22">
    <name type="scientific">Corynebacterium evansiae</name>
    <dbReference type="NCBI Taxonomy" id="2913499"/>
    <lineage>
        <taxon>Bacteria</taxon>
        <taxon>Bacillati</taxon>
        <taxon>Actinomycetota</taxon>
        <taxon>Actinomycetes</taxon>
        <taxon>Mycobacteriales</taxon>
        <taxon>Corynebacteriaceae</taxon>
        <taxon>Corynebacterium</taxon>
    </lineage>
</organism>
<evidence type="ECO:0000256" key="2">
    <source>
        <dbReference type="ARBA" id="ARBA00001911"/>
    </source>
</evidence>
<dbReference type="InterPro" id="IPR030963">
    <property type="entry name" value="DHQ_synth_fam"/>
</dbReference>
<dbReference type="Proteomes" id="UP001146469">
    <property type="component" value="Unassembled WGS sequence"/>
</dbReference>
<evidence type="ECO:0000256" key="12">
    <source>
        <dbReference type="ARBA" id="ARBA00022741"/>
    </source>
</evidence>
<dbReference type="Pfam" id="PF01761">
    <property type="entry name" value="DHQ_synthase"/>
    <property type="match status" value="1"/>
</dbReference>
<feature type="binding site" evidence="18">
    <location>
        <position position="151"/>
    </location>
    <ligand>
        <name>NAD(+)</name>
        <dbReference type="ChEBI" id="CHEBI:57540"/>
    </ligand>
</feature>
<dbReference type="CDD" id="cd08195">
    <property type="entry name" value="DHQS"/>
    <property type="match status" value="1"/>
</dbReference>
<evidence type="ECO:0000256" key="16">
    <source>
        <dbReference type="ARBA" id="ARBA00023239"/>
    </source>
</evidence>
<evidence type="ECO:0000313" key="22">
    <source>
        <dbReference type="Proteomes" id="UP001146469"/>
    </source>
</evidence>
<comment type="catalytic activity">
    <reaction evidence="1 18">
        <text>7-phospho-2-dehydro-3-deoxy-D-arabino-heptonate = 3-dehydroquinate + phosphate</text>
        <dbReference type="Rhea" id="RHEA:21968"/>
        <dbReference type="ChEBI" id="CHEBI:32364"/>
        <dbReference type="ChEBI" id="CHEBI:43474"/>
        <dbReference type="ChEBI" id="CHEBI:58394"/>
        <dbReference type="EC" id="4.2.3.4"/>
    </reaction>
</comment>
<reference evidence="21" key="1">
    <citation type="submission" date="2022-02" db="EMBL/GenBank/DDBJ databases">
        <title>Corynebacterium sp. from urogenital microbiome.</title>
        <authorList>
            <person name="Cappelli E.A."/>
            <person name="Ribeiro T.G."/>
            <person name="Peixe L."/>
        </authorList>
    </citation>
    <scope>NUCLEOTIDE SEQUENCE</scope>
    <source>
        <strain evidence="21">C8Ua_174</strain>
    </source>
</reference>
<comment type="caution">
    <text evidence="21">The sequence shown here is derived from an EMBL/GenBank/DDBJ whole genome shotgun (WGS) entry which is preliminary data.</text>
</comment>
<comment type="cofactor">
    <cofactor evidence="2 18">
        <name>NAD(+)</name>
        <dbReference type="ChEBI" id="CHEBI:57540"/>
    </cofactor>
</comment>
<accession>A0A9X3REP3</accession>
<feature type="binding site" evidence="18">
    <location>
        <begin position="80"/>
        <end position="85"/>
    </location>
    <ligand>
        <name>NAD(+)</name>
        <dbReference type="ChEBI" id="CHEBI:57540"/>
    </ligand>
</feature>
<feature type="binding site" evidence="18">
    <location>
        <position position="255"/>
    </location>
    <ligand>
        <name>Zn(2+)</name>
        <dbReference type="ChEBI" id="CHEBI:29105"/>
    </ligand>
</feature>
<keyword evidence="17 18" id="KW-0170">Cobalt</keyword>
<dbReference type="GO" id="GO:0003856">
    <property type="term" value="F:3-dehydroquinate synthase activity"/>
    <property type="evidence" value="ECO:0007669"/>
    <property type="project" value="UniProtKB-UniRule"/>
</dbReference>
<dbReference type="GO" id="GO:0046872">
    <property type="term" value="F:metal ion binding"/>
    <property type="evidence" value="ECO:0007669"/>
    <property type="project" value="UniProtKB-KW"/>
</dbReference>
<evidence type="ECO:0000256" key="15">
    <source>
        <dbReference type="ARBA" id="ARBA00023141"/>
    </source>
</evidence>
<evidence type="ECO:0000256" key="10">
    <source>
        <dbReference type="ARBA" id="ARBA00022605"/>
    </source>
</evidence>
<dbReference type="GO" id="GO:0000166">
    <property type="term" value="F:nucleotide binding"/>
    <property type="evidence" value="ECO:0007669"/>
    <property type="project" value="UniProtKB-KW"/>
</dbReference>
<dbReference type="NCBIfam" id="TIGR01357">
    <property type="entry name" value="aroB"/>
    <property type="match status" value="1"/>
</dbReference>
<evidence type="ECO:0000256" key="9">
    <source>
        <dbReference type="ARBA" id="ARBA00022490"/>
    </source>
</evidence>
<dbReference type="InterPro" id="IPR056179">
    <property type="entry name" value="DHQS_C"/>
</dbReference>
<feature type="domain" description="3-dehydroquinate synthase N-terminal" evidence="19">
    <location>
        <begin position="77"/>
        <end position="187"/>
    </location>
</feature>
<dbReference type="FunFam" id="3.40.50.1970:FF:000007">
    <property type="entry name" value="Pentafunctional AROM polypeptide"/>
    <property type="match status" value="1"/>
</dbReference>
<evidence type="ECO:0000256" key="1">
    <source>
        <dbReference type="ARBA" id="ARBA00001393"/>
    </source>
</evidence>
<evidence type="ECO:0000256" key="8">
    <source>
        <dbReference type="ARBA" id="ARBA00017684"/>
    </source>
</evidence>
<keyword evidence="13 18" id="KW-0862">Zinc</keyword>
<dbReference type="AlphaFoldDB" id="A0A9X3REP3"/>
<dbReference type="InterPro" id="IPR050071">
    <property type="entry name" value="Dehydroquinate_synthase"/>
</dbReference>
<keyword evidence="15 18" id="KW-0057">Aromatic amino acid biosynthesis</keyword>
<evidence type="ECO:0000256" key="18">
    <source>
        <dbReference type="HAMAP-Rule" id="MF_00110"/>
    </source>
</evidence>
<feature type="binding site" evidence="18">
    <location>
        <position position="193"/>
    </location>
    <ligand>
        <name>Zn(2+)</name>
        <dbReference type="ChEBI" id="CHEBI:29105"/>
    </ligand>
</feature>
<keyword evidence="16 18" id="KW-0456">Lyase</keyword>
<keyword evidence="10 18" id="KW-0028">Amino-acid biosynthesis</keyword>
<evidence type="ECO:0000256" key="17">
    <source>
        <dbReference type="ARBA" id="ARBA00023285"/>
    </source>
</evidence>
<proteinExistence type="inferred from homology"/>
<comment type="similarity">
    <text evidence="6 18">Belongs to the sugar phosphate cyclases superfamily. Dehydroquinate synthase family.</text>
</comment>
<evidence type="ECO:0000256" key="6">
    <source>
        <dbReference type="ARBA" id="ARBA00005412"/>
    </source>
</evidence>
<evidence type="ECO:0000259" key="20">
    <source>
        <dbReference type="Pfam" id="PF24621"/>
    </source>
</evidence>
<feature type="binding site" evidence="18">
    <location>
        <position position="271"/>
    </location>
    <ligand>
        <name>Zn(2+)</name>
        <dbReference type="ChEBI" id="CHEBI:29105"/>
    </ligand>
</feature>
<comment type="function">
    <text evidence="18">Catalyzes the conversion of 3-deoxy-D-arabino-heptulosonate 7-phosphate (DAHP) to dehydroquinate (DHQ).</text>
</comment>
<feature type="binding site" evidence="18">
    <location>
        <begin position="138"/>
        <end position="139"/>
    </location>
    <ligand>
        <name>NAD(+)</name>
        <dbReference type="ChEBI" id="CHEBI:57540"/>
    </ligand>
</feature>